<keyword evidence="4 6" id="KW-0472">Membrane</keyword>
<feature type="transmembrane region" description="Helical" evidence="6">
    <location>
        <begin position="252"/>
        <end position="270"/>
    </location>
</feature>
<evidence type="ECO:0000313" key="7">
    <source>
        <dbReference type="EMBL" id="TGB03241.1"/>
    </source>
</evidence>
<reference evidence="7 8" key="1">
    <citation type="submission" date="2019-03" db="EMBL/GenBank/DDBJ databases">
        <authorList>
            <person name="Gonzalez-Pimentel J.L."/>
        </authorList>
    </citation>
    <scope>NUCLEOTIDE SEQUENCE [LARGE SCALE GENOMIC DNA]</scope>
    <source>
        <strain evidence="7 8">JCM 31289</strain>
    </source>
</reference>
<evidence type="ECO:0008006" key="9">
    <source>
        <dbReference type="Google" id="ProtNLM"/>
    </source>
</evidence>
<dbReference type="AlphaFoldDB" id="A0A4Z0H0L8"/>
<keyword evidence="2 6" id="KW-0812">Transmembrane</keyword>
<evidence type="ECO:0000256" key="1">
    <source>
        <dbReference type="ARBA" id="ARBA00004141"/>
    </source>
</evidence>
<name>A0A4Z0H0L8_9ACTN</name>
<comment type="subcellular location">
    <subcellularLocation>
        <location evidence="1">Membrane</location>
        <topology evidence="1">Multi-pass membrane protein</topology>
    </subcellularLocation>
</comment>
<feature type="transmembrane region" description="Helical" evidence="6">
    <location>
        <begin position="110"/>
        <end position="140"/>
    </location>
</feature>
<organism evidence="7 8">
    <name type="scientific">Streptomyces palmae</name>
    <dbReference type="NCBI Taxonomy" id="1701085"/>
    <lineage>
        <taxon>Bacteria</taxon>
        <taxon>Bacillati</taxon>
        <taxon>Actinomycetota</taxon>
        <taxon>Actinomycetes</taxon>
        <taxon>Kitasatosporales</taxon>
        <taxon>Streptomycetaceae</taxon>
        <taxon>Streptomyces</taxon>
    </lineage>
</organism>
<keyword evidence="8" id="KW-1185">Reference proteome</keyword>
<feature type="transmembrane region" description="Helical" evidence="6">
    <location>
        <begin position="380"/>
        <end position="398"/>
    </location>
</feature>
<accession>A0A4Z0H0L8</accession>
<feature type="region of interest" description="Disordered" evidence="5">
    <location>
        <begin position="1"/>
        <end position="88"/>
    </location>
</feature>
<evidence type="ECO:0000256" key="3">
    <source>
        <dbReference type="ARBA" id="ARBA00022989"/>
    </source>
</evidence>
<dbReference type="PANTHER" id="PTHR42723">
    <property type="entry name" value="CHLOROPHYLL SYNTHASE"/>
    <property type="match status" value="1"/>
</dbReference>
<feature type="transmembrane region" description="Helical" evidence="6">
    <location>
        <begin position="300"/>
        <end position="320"/>
    </location>
</feature>
<evidence type="ECO:0000256" key="6">
    <source>
        <dbReference type="SAM" id="Phobius"/>
    </source>
</evidence>
<sequence length="443" mass="47082">MGPDDTERFRTEAHHALSRKPVQGGTSRLPGPHRAGPALHRRPGRERPGLMTTSAEHPAPGTPGPQEFAALSPAQREEAVRRTPGSTGWPETARIAFMLGRPRTCVPGNLAFALGWTAAGGTVSPAFFLGMFMTLIYGLMANLYNAYTDLAEDSRNLPGRVWLVLRIGHRRTVWIGHAITGLLIALTLPYSGVSLLPLMLLLLAGAHQYSFPPLRLKDGPVVGLFAFSLAVFGPFLLGAAGAPDGPWDLDGGTWALFGFLVVWFVAKGMVKNLPDFDGDRAAGLRTSATVFPSRRAAARAATVMTLIGYLSPAVFVALGLLPPRTLWALVWTVAALVQCRAMSRASTSTEANAVLKVDMLLSTAFLASVLLLHAPGWASVTGVALGAALLFGSDLLALDSRRRSDVTATASPGNTRPEVPPTGARGHSTAPPPDGRPPRPRRR</sequence>
<dbReference type="GO" id="GO:0016020">
    <property type="term" value="C:membrane"/>
    <property type="evidence" value="ECO:0007669"/>
    <property type="project" value="UniProtKB-SubCell"/>
</dbReference>
<dbReference type="InterPro" id="IPR000537">
    <property type="entry name" value="UbiA_prenyltransferase"/>
</dbReference>
<evidence type="ECO:0000256" key="4">
    <source>
        <dbReference type="ARBA" id="ARBA00023136"/>
    </source>
</evidence>
<feature type="transmembrane region" description="Helical" evidence="6">
    <location>
        <begin position="221"/>
        <end position="240"/>
    </location>
</feature>
<dbReference type="PANTHER" id="PTHR42723:SF1">
    <property type="entry name" value="CHLOROPHYLL SYNTHASE, CHLOROPLASTIC"/>
    <property type="match status" value="1"/>
</dbReference>
<dbReference type="Gene3D" id="1.20.120.1780">
    <property type="entry name" value="UbiA prenyltransferase"/>
    <property type="match status" value="1"/>
</dbReference>
<dbReference type="OrthoDB" id="4528743at2"/>
<dbReference type="InterPro" id="IPR050475">
    <property type="entry name" value="Prenyltransferase_related"/>
</dbReference>
<evidence type="ECO:0000256" key="5">
    <source>
        <dbReference type="SAM" id="MobiDB-lite"/>
    </source>
</evidence>
<dbReference type="Proteomes" id="UP000297948">
    <property type="component" value="Unassembled WGS sequence"/>
</dbReference>
<feature type="region of interest" description="Disordered" evidence="5">
    <location>
        <begin position="404"/>
        <end position="443"/>
    </location>
</feature>
<gene>
    <name evidence="7" type="ORF">E4099_19765</name>
</gene>
<dbReference type="GO" id="GO:0016765">
    <property type="term" value="F:transferase activity, transferring alkyl or aryl (other than methyl) groups"/>
    <property type="evidence" value="ECO:0007669"/>
    <property type="project" value="InterPro"/>
</dbReference>
<protein>
    <recommendedName>
        <fullName evidence="9">Prenyltransferase</fullName>
    </recommendedName>
</protein>
<keyword evidence="3 6" id="KW-1133">Transmembrane helix</keyword>
<dbReference type="Pfam" id="PF01040">
    <property type="entry name" value="UbiA"/>
    <property type="match status" value="1"/>
</dbReference>
<evidence type="ECO:0000313" key="8">
    <source>
        <dbReference type="Proteomes" id="UP000297948"/>
    </source>
</evidence>
<comment type="caution">
    <text evidence="7">The sequence shown here is derived from an EMBL/GenBank/DDBJ whole genome shotgun (WGS) entry which is preliminary data.</text>
</comment>
<feature type="transmembrane region" description="Helical" evidence="6">
    <location>
        <begin position="174"/>
        <end position="200"/>
    </location>
</feature>
<feature type="compositionally biased region" description="Basic and acidic residues" evidence="5">
    <location>
        <begin position="1"/>
        <end position="15"/>
    </location>
</feature>
<dbReference type="EMBL" id="SRID01000196">
    <property type="protein sequence ID" value="TGB03241.1"/>
    <property type="molecule type" value="Genomic_DNA"/>
</dbReference>
<proteinExistence type="predicted"/>
<evidence type="ECO:0000256" key="2">
    <source>
        <dbReference type="ARBA" id="ARBA00022692"/>
    </source>
</evidence>